<dbReference type="Proteomes" id="UP000627538">
    <property type="component" value="Unassembled WGS sequence"/>
</dbReference>
<protein>
    <recommendedName>
        <fullName evidence="5">Tetratricopeptide repeat protein</fullName>
    </recommendedName>
</protein>
<comment type="caution">
    <text evidence="3">The sequence shown here is derived from an EMBL/GenBank/DDBJ whole genome shotgun (WGS) entry which is preliminary data.</text>
</comment>
<keyword evidence="2" id="KW-0812">Transmembrane</keyword>
<gene>
    <name evidence="3" type="ORF">H8R10_07895</name>
</gene>
<keyword evidence="2" id="KW-0472">Membrane</keyword>
<proteinExistence type="predicted"/>
<evidence type="ECO:0000256" key="2">
    <source>
        <dbReference type="SAM" id="Phobius"/>
    </source>
</evidence>
<dbReference type="SUPFAM" id="SSF48452">
    <property type="entry name" value="TPR-like"/>
    <property type="match status" value="1"/>
</dbReference>
<dbReference type="EMBL" id="JACRUO010000002">
    <property type="protein sequence ID" value="MBD3690146.1"/>
    <property type="molecule type" value="Genomic_DNA"/>
</dbReference>
<sequence length="310" mass="33321">MAESSNEATTVLGLTAEDATIEAVRVRRDELCDYLAHAPRPLAEFAQQRADAIHAAAEELIASLKAREAEDADSRMDAEPATRVFTHASSPAEALAELGEEDDDDVYTSPSVSTPSVKRRAQTSRERETRAPSAASAQRSGAAVALMTVIGVVAVVVVVLAVYALGRPGSAELPENHPDTPASAAVDGELSPSELAEQIATLREQVDANPDDTALRTKLGIALFYARDFTGAKTEWDRVLAEEPNNPQVYYNLGFWYMSQEPPQVDKANEMWDKVIELAPADSELVETIKMHRSTAPLASTQSSSGSDAK</sequence>
<name>A0A8I0GDU8_9ACTO</name>
<dbReference type="RefSeq" id="WP_191072235.1">
    <property type="nucleotide sequence ID" value="NZ_CP060506.1"/>
</dbReference>
<dbReference type="Gene3D" id="1.25.40.10">
    <property type="entry name" value="Tetratricopeptide repeat domain"/>
    <property type="match status" value="1"/>
</dbReference>
<evidence type="ECO:0008006" key="5">
    <source>
        <dbReference type="Google" id="ProtNLM"/>
    </source>
</evidence>
<dbReference type="InterPro" id="IPR011990">
    <property type="entry name" value="TPR-like_helical_dom_sf"/>
</dbReference>
<dbReference type="AlphaFoldDB" id="A0A8I0GDU8"/>
<reference evidence="3 4" key="1">
    <citation type="submission" date="2020-08" db="EMBL/GenBank/DDBJ databases">
        <title>Winkia gen. nov., sp. nov., isolated from faeces of the Anser albifrons in China.</title>
        <authorList>
            <person name="Liu Q."/>
        </authorList>
    </citation>
    <scope>NUCLEOTIDE SEQUENCE [LARGE SCALE GENOMIC DNA]</scope>
    <source>
        <strain evidence="3 4">C62</strain>
    </source>
</reference>
<organism evidence="3 4">
    <name type="scientific">Nanchangia anserum</name>
    <dbReference type="NCBI Taxonomy" id="2692125"/>
    <lineage>
        <taxon>Bacteria</taxon>
        <taxon>Bacillati</taxon>
        <taxon>Actinomycetota</taxon>
        <taxon>Actinomycetes</taxon>
        <taxon>Actinomycetales</taxon>
        <taxon>Actinomycetaceae</taxon>
        <taxon>Nanchangia</taxon>
    </lineage>
</organism>
<feature type="region of interest" description="Disordered" evidence="1">
    <location>
        <begin position="169"/>
        <end position="191"/>
    </location>
</feature>
<evidence type="ECO:0000313" key="4">
    <source>
        <dbReference type="Proteomes" id="UP000627538"/>
    </source>
</evidence>
<keyword evidence="4" id="KW-1185">Reference proteome</keyword>
<accession>A0A8I0GDU8</accession>
<evidence type="ECO:0000313" key="3">
    <source>
        <dbReference type="EMBL" id="MBD3690146.1"/>
    </source>
</evidence>
<feature type="transmembrane region" description="Helical" evidence="2">
    <location>
        <begin position="142"/>
        <end position="165"/>
    </location>
</feature>
<feature type="region of interest" description="Disordered" evidence="1">
    <location>
        <begin position="69"/>
        <end position="138"/>
    </location>
</feature>
<feature type="compositionally biased region" description="Basic and acidic residues" evidence="1">
    <location>
        <begin position="69"/>
        <end position="80"/>
    </location>
</feature>
<evidence type="ECO:0000256" key="1">
    <source>
        <dbReference type="SAM" id="MobiDB-lite"/>
    </source>
</evidence>
<keyword evidence="2" id="KW-1133">Transmembrane helix</keyword>